<proteinExistence type="predicted"/>
<evidence type="ECO:0000313" key="3">
    <source>
        <dbReference type="Proteomes" id="UP000575985"/>
    </source>
</evidence>
<sequence length="292" mass="30916">MCKPADVKLAWLRGNRADTDRTPAATRPSTTAPTSASATPWHARNEREVGAAPPTLPAPPARPGARGAAGEARFRDHMGIHGVHEPPVTRQAADVRTVLGGPPVQPCGRTVPCTHGEERVNRCDSRRGSPFRSYSDPYLRQARACHPRRPVNGANVPSSGGCRVSGPAGAGRIRTTWLCGAARWAMVGVFARWPFVVAVRRRVPGESPPVGPPPSLSQSLCRSRRLAAAGNFVMAVTGQHASAIAPQRVLRVLRGGGGVSASGVCGGAACRVSGWCPVLCPECLRQSRHQRR</sequence>
<dbReference type="EMBL" id="JACCFO010000001">
    <property type="protein sequence ID" value="NYI96359.1"/>
    <property type="molecule type" value="Genomic_DNA"/>
</dbReference>
<reference evidence="2 3" key="1">
    <citation type="submission" date="2020-07" db="EMBL/GenBank/DDBJ databases">
        <title>Sequencing the genomes of 1000 actinobacteria strains.</title>
        <authorList>
            <person name="Klenk H.-P."/>
        </authorList>
    </citation>
    <scope>NUCLEOTIDE SEQUENCE [LARGE SCALE GENOMIC DNA]</scope>
    <source>
        <strain evidence="2 3">DSM 45927</strain>
    </source>
</reference>
<dbReference type="Proteomes" id="UP000575985">
    <property type="component" value="Unassembled WGS sequence"/>
</dbReference>
<dbReference type="AlphaFoldDB" id="A0A853BLC4"/>
<comment type="caution">
    <text evidence="2">The sequence shown here is derived from an EMBL/GenBank/DDBJ whole genome shotgun (WGS) entry which is preliminary data.</text>
</comment>
<gene>
    <name evidence="2" type="ORF">HNR12_002636</name>
</gene>
<evidence type="ECO:0000313" key="2">
    <source>
        <dbReference type="EMBL" id="NYI96359.1"/>
    </source>
</evidence>
<evidence type="ECO:0000256" key="1">
    <source>
        <dbReference type="SAM" id="MobiDB-lite"/>
    </source>
</evidence>
<protein>
    <submittedName>
        <fullName evidence="2">Uncharacterized protein</fullName>
    </submittedName>
</protein>
<keyword evidence="3" id="KW-1185">Reference proteome</keyword>
<feature type="compositionally biased region" description="Low complexity" evidence="1">
    <location>
        <begin position="22"/>
        <end position="40"/>
    </location>
</feature>
<accession>A0A853BLC4</accession>
<name>A0A853BLC4_9ACTN</name>
<feature type="region of interest" description="Disordered" evidence="1">
    <location>
        <begin position="13"/>
        <end position="70"/>
    </location>
</feature>
<organism evidence="2 3">
    <name type="scientific">Streptomonospora nanhaiensis</name>
    <dbReference type="NCBI Taxonomy" id="1323731"/>
    <lineage>
        <taxon>Bacteria</taxon>
        <taxon>Bacillati</taxon>
        <taxon>Actinomycetota</taxon>
        <taxon>Actinomycetes</taxon>
        <taxon>Streptosporangiales</taxon>
        <taxon>Nocardiopsidaceae</taxon>
        <taxon>Streptomonospora</taxon>
    </lineage>
</organism>